<keyword evidence="2" id="KW-1185">Reference proteome</keyword>
<proteinExistence type="predicted"/>
<name>A0ABP9RHS5_9ACTN</name>
<organism evidence="1 2">
    <name type="scientific">Rugosimonospora acidiphila</name>
    <dbReference type="NCBI Taxonomy" id="556531"/>
    <lineage>
        <taxon>Bacteria</taxon>
        <taxon>Bacillati</taxon>
        <taxon>Actinomycetota</taxon>
        <taxon>Actinomycetes</taxon>
        <taxon>Micromonosporales</taxon>
        <taxon>Micromonosporaceae</taxon>
        <taxon>Rugosimonospora</taxon>
    </lineage>
</organism>
<sequence>MRPRLLRNALWSLAVLAVLSGLGLGLPALDNAIASARPVPAGAYYVGAGVSVLPPAGAQVDVTRTTPAEDQGAALFLLGGVRYSVLAEPFTGGLDEATAQLRARITANRGYQVIGGELPVRTDSGVAGLQGGYTSPGREGRYTVFLSAGTAVQVTFAGGDLELHDSLAALETSVLSITFGRS</sequence>
<evidence type="ECO:0000313" key="1">
    <source>
        <dbReference type="EMBL" id="GAA5177203.1"/>
    </source>
</evidence>
<evidence type="ECO:0008006" key="3">
    <source>
        <dbReference type="Google" id="ProtNLM"/>
    </source>
</evidence>
<dbReference type="RefSeq" id="WP_345625065.1">
    <property type="nucleotide sequence ID" value="NZ_BAABJQ010000001.1"/>
</dbReference>
<protein>
    <recommendedName>
        <fullName evidence="3">DUF1795 domain-containing protein</fullName>
    </recommendedName>
</protein>
<reference evidence="2" key="1">
    <citation type="journal article" date="2019" name="Int. J. Syst. Evol. Microbiol.">
        <title>The Global Catalogue of Microorganisms (GCM) 10K type strain sequencing project: providing services to taxonomists for standard genome sequencing and annotation.</title>
        <authorList>
            <consortium name="The Broad Institute Genomics Platform"/>
            <consortium name="The Broad Institute Genome Sequencing Center for Infectious Disease"/>
            <person name="Wu L."/>
            <person name="Ma J."/>
        </authorList>
    </citation>
    <scope>NUCLEOTIDE SEQUENCE [LARGE SCALE GENOMIC DNA]</scope>
    <source>
        <strain evidence="2">JCM 18304</strain>
    </source>
</reference>
<dbReference type="Proteomes" id="UP001501570">
    <property type="component" value="Unassembled WGS sequence"/>
</dbReference>
<gene>
    <name evidence="1" type="ORF">GCM10023322_01370</name>
</gene>
<dbReference type="EMBL" id="BAABJQ010000001">
    <property type="protein sequence ID" value="GAA5177203.1"/>
    <property type="molecule type" value="Genomic_DNA"/>
</dbReference>
<comment type="caution">
    <text evidence="1">The sequence shown here is derived from an EMBL/GenBank/DDBJ whole genome shotgun (WGS) entry which is preliminary data.</text>
</comment>
<evidence type="ECO:0000313" key="2">
    <source>
        <dbReference type="Proteomes" id="UP001501570"/>
    </source>
</evidence>
<accession>A0ABP9RHS5</accession>